<comment type="catalytic activity">
    <reaction evidence="1">
        <text>ATP + protein L-histidine = ADP + protein N-phospho-L-histidine.</text>
        <dbReference type="EC" id="2.7.13.3"/>
    </reaction>
</comment>
<evidence type="ECO:0000256" key="3">
    <source>
        <dbReference type="ARBA" id="ARBA00006402"/>
    </source>
</evidence>
<comment type="function">
    <text evidence="17">May play the central regulatory role in sporulation. It may be an element of the effector pathway responsible for the activation of sporulation genes in response to nutritional stress. Spo0A may act in concert with spo0H (a sigma factor) to control the expression of some genes that are critical to the sporulation process.</text>
</comment>
<dbReference type="PROSITE" id="PS50894">
    <property type="entry name" value="HPT"/>
    <property type="match status" value="1"/>
</dbReference>
<dbReference type="CDD" id="cd06225">
    <property type="entry name" value="HAMP"/>
    <property type="match status" value="1"/>
</dbReference>
<evidence type="ECO:0000259" key="27">
    <source>
        <dbReference type="PROSITE" id="PS50885"/>
    </source>
</evidence>
<dbReference type="PRINTS" id="PR00344">
    <property type="entry name" value="BCTRLSENSOR"/>
</dbReference>
<evidence type="ECO:0000256" key="5">
    <source>
        <dbReference type="ARBA" id="ARBA00018672"/>
    </source>
</evidence>
<dbReference type="Gene3D" id="1.10.287.130">
    <property type="match status" value="1"/>
</dbReference>
<dbReference type="STRING" id="485916.Dtox_1576"/>
<dbReference type="InterPro" id="IPR013655">
    <property type="entry name" value="PAS_fold_3"/>
</dbReference>
<organism evidence="29 30">
    <name type="scientific">Desulfofarcimen acetoxidans (strain ATCC 49208 / DSM 771 / KCTC 5769 / VKM B-1644 / 5575)</name>
    <name type="common">Desulfotomaculum acetoxidans</name>
    <dbReference type="NCBI Taxonomy" id="485916"/>
    <lineage>
        <taxon>Bacteria</taxon>
        <taxon>Bacillati</taxon>
        <taxon>Bacillota</taxon>
        <taxon>Clostridia</taxon>
        <taxon>Eubacteriales</taxon>
        <taxon>Peptococcaceae</taxon>
        <taxon>Desulfofarcimen</taxon>
    </lineage>
</organism>
<dbReference type="SUPFAM" id="SSF158472">
    <property type="entry name" value="HAMP domain-like"/>
    <property type="match status" value="1"/>
</dbReference>
<evidence type="ECO:0000256" key="18">
    <source>
        <dbReference type="ARBA" id="ARBA00074306"/>
    </source>
</evidence>
<dbReference type="Pfam" id="PF08447">
    <property type="entry name" value="PAS_3"/>
    <property type="match status" value="1"/>
</dbReference>
<keyword evidence="7 20" id="KW-0597">Phosphoprotein</keyword>
<feature type="modified residue" description="Phosphohistidine" evidence="19">
    <location>
        <position position="1112"/>
    </location>
</feature>
<dbReference type="Pfam" id="PF00672">
    <property type="entry name" value="HAMP"/>
    <property type="match status" value="1"/>
</dbReference>
<feature type="coiled-coil region" evidence="21">
    <location>
        <begin position="344"/>
        <end position="385"/>
    </location>
</feature>
<dbReference type="SUPFAM" id="SSF47384">
    <property type="entry name" value="Homodimeric domain of signal transducing histidine kinase"/>
    <property type="match status" value="1"/>
</dbReference>
<dbReference type="GO" id="GO:0005886">
    <property type="term" value="C:plasma membrane"/>
    <property type="evidence" value="ECO:0007669"/>
    <property type="project" value="UniProtKB-SubCell"/>
</dbReference>
<feature type="modified residue" description="4-aspartylphosphate" evidence="20">
    <location>
        <position position="811"/>
    </location>
</feature>
<evidence type="ECO:0000256" key="7">
    <source>
        <dbReference type="ARBA" id="ARBA00022553"/>
    </source>
</evidence>
<dbReference type="Pfam" id="PF00072">
    <property type="entry name" value="Response_reg"/>
    <property type="match status" value="2"/>
</dbReference>
<evidence type="ECO:0000259" key="25">
    <source>
        <dbReference type="PROSITE" id="PS50112"/>
    </source>
</evidence>
<feature type="transmembrane region" description="Helical" evidence="22">
    <location>
        <begin position="6"/>
        <end position="29"/>
    </location>
</feature>
<evidence type="ECO:0000256" key="2">
    <source>
        <dbReference type="ARBA" id="ARBA00004651"/>
    </source>
</evidence>
<dbReference type="PANTHER" id="PTHR45339">
    <property type="entry name" value="HYBRID SIGNAL TRANSDUCTION HISTIDINE KINASE J"/>
    <property type="match status" value="1"/>
</dbReference>
<dbReference type="SUPFAM" id="SSF55785">
    <property type="entry name" value="PYP-like sensor domain (PAS domain)"/>
    <property type="match status" value="1"/>
</dbReference>
<dbReference type="EC" id="2.7.13.3" evidence="4"/>
<sequence>MKHIRNQVIIIFLIIILLPLTASGFLSYFKSKQIVEDQLREDNLKLIKEVNHKYIEEYLNKLEYGVEVLANRIDVNLFVSDPEYKEKLFNDWQVYREANPDVDYIYLGTEDNELWVNPRYNKPEGYKCIERPWYITAINNNGQVAWTDTYREASTGELHISIVKKLNTSGDVPTCALSMDISLDEISDVVYDLALGKNVEVFILNNNGKVLAHSDRNKNYEGFADNDWVRELLKQQEGAYLRNFDDGKKYVCYTTIKNTGWKLLALIPRGHLEAKIAPIRSLTIEIGLVAALLAVFLGLALSNRQLINPILQLIGYADAIRKGNLDHSLEVNGSTEFQNLSTSINEMRLSIREKITKLKDSEEKLRQSEEKLRQLAENLDELFWLRTHREMLYVSPAFEKLFGKKCTSFLENPDTFLEFVHPDDRGKAISIFSGSIGKQEDIFDGAYNDEFRIVSPDGEICWIWAKTVPVKDADGEVVRIAGVASDVTVRKKLEQALTEAKEEAEYSARVKSEFLANMSHEIRTPMNGIIGFCHLLMQTQLNSKQLNYLTKIRSQSQHLLGIINDILDFSKLEAGKMSVEHVDFNLEEVIADLFYLLENQASQKGLELLANVQKGVPAHLKGDPLRLKQVLVNLANNAIKFSDQGNIFLRVEKIDQSDSDSDQVIISFSVEDNGIGLTEEQMQRLFNSFSQADSSTTRKYGGTGLGLAISKYLVELMGGEISVSSEYGVGSTFSFSLPFGILASGIQTNQRDNIDLKGSRVLIVDDNEASQEILASYLVDLNFDVTVLSSGQEAIDLLVKEGEAFDILVIDWKMPGLDGVETIRLIKEKMKLEKIPIIIMASAYDLDELRNVFSELGIKAFLNKPHTPSQLMDAITMAYVESDSYYRPQDLKENSLFTGKLEGNHILLVEDNLINQMVAVEILESVGISVDVAENGREAVEKVRAGNYDLVLMDLQMPVMDGMEATRILRDEPLYRDLPIIALTAHAISGFREQCIGLGMNDFISKPFLPEDMLLILSKCLTSRTKESDRIIPEKTPGSEKMSGVGKNEISLEKLGQLKGINCRRALESLMGNSKQLVKLLLEFCRSFQDAPAQIKNDFTAGNKDSACIMVHSIKGVAGNLGAMRLYTAASELEKIIRQNTADLGGAEYSEFYAAMEVVLGNYLYLLELSQSNAEFKKDVLVEQDNFSEQTSSVMLEELHSSMLQLREMIRENSFGAGDFAQNHLTGNTVLNQEILGDLLHAIEEFDYDRALLLLDSIESEFNKIVE</sequence>
<dbReference type="PANTHER" id="PTHR45339:SF1">
    <property type="entry name" value="HYBRID SIGNAL TRANSDUCTION HISTIDINE KINASE J"/>
    <property type="match status" value="1"/>
</dbReference>
<dbReference type="Proteomes" id="UP000002217">
    <property type="component" value="Chromosome"/>
</dbReference>
<dbReference type="InterPro" id="IPR029151">
    <property type="entry name" value="Sensor-like_sf"/>
</dbReference>
<evidence type="ECO:0000256" key="17">
    <source>
        <dbReference type="ARBA" id="ARBA00024867"/>
    </source>
</evidence>
<dbReference type="InterPro" id="IPR036097">
    <property type="entry name" value="HisK_dim/P_sf"/>
</dbReference>
<dbReference type="Pfam" id="PF01627">
    <property type="entry name" value="Hpt"/>
    <property type="match status" value="1"/>
</dbReference>
<dbReference type="SUPFAM" id="SSF55874">
    <property type="entry name" value="ATPase domain of HSP90 chaperone/DNA topoisomerase II/histidine kinase"/>
    <property type="match status" value="1"/>
</dbReference>
<proteinExistence type="inferred from homology"/>
<feature type="domain" description="PAC" evidence="26">
    <location>
        <begin position="447"/>
        <end position="499"/>
    </location>
</feature>
<keyword evidence="16" id="KW-0131">Cell cycle</keyword>
<dbReference type="KEGG" id="dae:Dtox_1576"/>
<dbReference type="PROSITE" id="PS50885">
    <property type="entry name" value="HAMP"/>
    <property type="match status" value="1"/>
</dbReference>
<dbReference type="CDD" id="cd16922">
    <property type="entry name" value="HATPase_EvgS-ArcB-TorS-like"/>
    <property type="match status" value="1"/>
</dbReference>
<feature type="domain" description="HAMP" evidence="27">
    <location>
        <begin position="304"/>
        <end position="356"/>
    </location>
</feature>
<evidence type="ECO:0000256" key="20">
    <source>
        <dbReference type="PROSITE-ProRule" id="PRU00169"/>
    </source>
</evidence>
<dbReference type="InterPro" id="IPR003661">
    <property type="entry name" value="HisK_dim/P_dom"/>
</dbReference>
<evidence type="ECO:0000259" key="26">
    <source>
        <dbReference type="PROSITE" id="PS50113"/>
    </source>
</evidence>
<dbReference type="CDD" id="cd12912">
    <property type="entry name" value="PDC2_MCP_like"/>
    <property type="match status" value="1"/>
</dbReference>
<comment type="subcellular location">
    <subcellularLocation>
        <location evidence="2">Cell membrane</location>
        <topology evidence="2">Multi-pass membrane protein</topology>
    </subcellularLocation>
</comment>
<evidence type="ECO:0000256" key="8">
    <source>
        <dbReference type="ARBA" id="ARBA00022679"/>
    </source>
</evidence>
<dbReference type="SUPFAM" id="SSF103190">
    <property type="entry name" value="Sensory domain-like"/>
    <property type="match status" value="1"/>
</dbReference>
<dbReference type="PROSITE" id="PS50113">
    <property type="entry name" value="PAC"/>
    <property type="match status" value="1"/>
</dbReference>
<dbReference type="InterPro" id="IPR008207">
    <property type="entry name" value="Sig_transdc_His_kin_Hpt_dom"/>
</dbReference>
<evidence type="ECO:0000256" key="19">
    <source>
        <dbReference type="PROSITE-ProRule" id="PRU00110"/>
    </source>
</evidence>
<evidence type="ECO:0000259" key="28">
    <source>
        <dbReference type="PROSITE" id="PS50894"/>
    </source>
</evidence>
<dbReference type="Pfam" id="PF02518">
    <property type="entry name" value="HATPase_c"/>
    <property type="match status" value="1"/>
</dbReference>
<dbReference type="InterPro" id="IPR011006">
    <property type="entry name" value="CheY-like_superfamily"/>
</dbReference>
<keyword evidence="10" id="KW-0547">Nucleotide-binding</keyword>
<keyword evidence="6" id="KW-1003">Cell membrane</keyword>
<evidence type="ECO:0000259" key="24">
    <source>
        <dbReference type="PROSITE" id="PS50110"/>
    </source>
</evidence>
<dbReference type="SMART" id="SM00448">
    <property type="entry name" value="REC"/>
    <property type="match status" value="2"/>
</dbReference>
<keyword evidence="11 29" id="KW-0418">Kinase</keyword>
<dbReference type="Gene3D" id="6.10.340.10">
    <property type="match status" value="1"/>
</dbReference>
<dbReference type="InterPro" id="IPR003594">
    <property type="entry name" value="HATPase_dom"/>
</dbReference>
<dbReference type="InterPro" id="IPR003660">
    <property type="entry name" value="HAMP_dom"/>
</dbReference>
<feature type="domain" description="Histidine kinase" evidence="23">
    <location>
        <begin position="517"/>
        <end position="741"/>
    </location>
</feature>
<dbReference type="InterPro" id="IPR000014">
    <property type="entry name" value="PAS"/>
</dbReference>
<dbReference type="GO" id="GO:0005524">
    <property type="term" value="F:ATP binding"/>
    <property type="evidence" value="ECO:0007669"/>
    <property type="project" value="UniProtKB-KW"/>
</dbReference>
<keyword evidence="8" id="KW-0808">Transferase</keyword>
<keyword evidence="21" id="KW-0175">Coiled coil</keyword>
<dbReference type="CDD" id="cd17546">
    <property type="entry name" value="REC_hyHK_CKI1_RcsC-like"/>
    <property type="match status" value="2"/>
</dbReference>
<evidence type="ECO:0000256" key="10">
    <source>
        <dbReference type="ARBA" id="ARBA00022741"/>
    </source>
</evidence>
<dbReference type="SMART" id="SM00388">
    <property type="entry name" value="HisKA"/>
    <property type="match status" value="1"/>
</dbReference>
<dbReference type="CDD" id="cd00082">
    <property type="entry name" value="HisKA"/>
    <property type="match status" value="1"/>
</dbReference>
<dbReference type="SUPFAM" id="SSF52172">
    <property type="entry name" value="CheY-like"/>
    <property type="match status" value="2"/>
</dbReference>
<dbReference type="SUPFAM" id="SSF47226">
    <property type="entry name" value="Histidine-containing phosphotransfer domain, HPT domain"/>
    <property type="match status" value="1"/>
</dbReference>
<comment type="similarity">
    <text evidence="3">In the N-terminal section; belongs to the phytochrome family.</text>
</comment>
<evidence type="ECO:0000256" key="6">
    <source>
        <dbReference type="ARBA" id="ARBA00022475"/>
    </source>
</evidence>
<evidence type="ECO:0000256" key="1">
    <source>
        <dbReference type="ARBA" id="ARBA00000085"/>
    </source>
</evidence>
<dbReference type="Gene3D" id="3.30.565.10">
    <property type="entry name" value="Histidine kinase-like ATPase, C-terminal domain"/>
    <property type="match status" value="1"/>
</dbReference>
<dbReference type="AlphaFoldDB" id="C8VW83"/>
<dbReference type="InterPro" id="IPR000700">
    <property type="entry name" value="PAS-assoc_C"/>
</dbReference>
<evidence type="ECO:0000256" key="16">
    <source>
        <dbReference type="ARBA" id="ARBA00023306"/>
    </source>
</evidence>
<dbReference type="CDD" id="cd18773">
    <property type="entry name" value="PDC1_HK_sensor"/>
    <property type="match status" value="1"/>
</dbReference>
<keyword evidence="9 22" id="KW-0812">Transmembrane</keyword>
<evidence type="ECO:0000256" key="22">
    <source>
        <dbReference type="SAM" id="Phobius"/>
    </source>
</evidence>
<evidence type="ECO:0000256" key="13">
    <source>
        <dbReference type="ARBA" id="ARBA00022989"/>
    </source>
</evidence>
<evidence type="ECO:0000313" key="29">
    <source>
        <dbReference type="EMBL" id="ACV62435.1"/>
    </source>
</evidence>
<evidence type="ECO:0000256" key="11">
    <source>
        <dbReference type="ARBA" id="ARBA00022777"/>
    </source>
</evidence>
<dbReference type="eggNOG" id="COG0642">
    <property type="taxonomic scope" value="Bacteria"/>
</dbReference>
<dbReference type="SMART" id="SM00091">
    <property type="entry name" value="PAS"/>
    <property type="match status" value="1"/>
</dbReference>
<dbReference type="FunFam" id="3.30.565.10:FF:000010">
    <property type="entry name" value="Sensor histidine kinase RcsC"/>
    <property type="match status" value="1"/>
</dbReference>
<dbReference type="FunFam" id="1.10.287.130:FF:000038">
    <property type="entry name" value="Sensory transduction histidine kinase"/>
    <property type="match status" value="1"/>
</dbReference>
<dbReference type="Gene3D" id="1.20.120.160">
    <property type="entry name" value="HPT domain"/>
    <property type="match status" value="1"/>
</dbReference>
<dbReference type="InterPro" id="IPR035965">
    <property type="entry name" value="PAS-like_dom_sf"/>
</dbReference>
<evidence type="ECO:0000256" key="9">
    <source>
        <dbReference type="ARBA" id="ARBA00022692"/>
    </source>
</evidence>
<keyword evidence="13 22" id="KW-1133">Transmembrane helix</keyword>
<dbReference type="NCBIfam" id="TIGR00229">
    <property type="entry name" value="sensory_box"/>
    <property type="match status" value="1"/>
</dbReference>
<dbReference type="PROSITE" id="PS50112">
    <property type="entry name" value="PAS"/>
    <property type="match status" value="1"/>
</dbReference>
<dbReference type="eggNOG" id="COG4251">
    <property type="taxonomic scope" value="Bacteria"/>
</dbReference>
<keyword evidence="14" id="KW-0902">Two-component regulatory system</keyword>
<evidence type="ECO:0000259" key="23">
    <source>
        <dbReference type="PROSITE" id="PS50109"/>
    </source>
</evidence>
<dbReference type="InterPro" id="IPR004358">
    <property type="entry name" value="Sig_transdc_His_kin-like_C"/>
</dbReference>
<evidence type="ECO:0000313" key="30">
    <source>
        <dbReference type="Proteomes" id="UP000002217"/>
    </source>
</evidence>
<dbReference type="PROSITE" id="PS50110">
    <property type="entry name" value="RESPONSE_REGULATORY"/>
    <property type="match status" value="2"/>
</dbReference>
<evidence type="ECO:0000256" key="21">
    <source>
        <dbReference type="SAM" id="Coils"/>
    </source>
</evidence>
<accession>C8VW83</accession>
<dbReference type="Gene3D" id="3.40.50.2300">
    <property type="match status" value="2"/>
</dbReference>
<dbReference type="EMBL" id="CP001720">
    <property type="protein sequence ID" value="ACV62435.1"/>
    <property type="molecule type" value="Genomic_DNA"/>
</dbReference>
<name>C8VW83_DESAS</name>
<dbReference type="PROSITE" id="PS50109">
    <property type="entry name" value="HIS_KIN"/>
    <property type="match status" value="1"/>
</dbReference>
<gene>
    <name evidence="29" type="ordered locus">Dtox_1576</name>
</gene>
<dbReference type="RefSeq" id="WP_015757146.1">
    <property type="nucleotide sequence ID" value="NC_013216.1"/>
</dbReference>
<evidence type="ECO:0000256" key="14">
    <source>
        <dbReference type="ARBA" id="ARBA00023012"/>
    </source>
</evidence>
<dbReference type="InterPro" id="IPR005467">
    <property type="entry name" value="His_kinase_dom"/>
</dbReference>
<dbReference type="SMART" id="SM00086">
    <property type="entry name" value="PAC"/>
    <property type="match status" value="1"/>
</dbReference>
<dbReference type="Gene3D" id="3.30.450.20">
    <property type="entry name" value="PAS domain"/>
    <property type="match status" value="2"/>
</dbReference>
<dbReference type="SMART" id="SM00304">
    <property type="entry name" value="HAMP"/>
    <property type="match status" value="1"/>
</dbReference>
<feature type="domain" description="Response regulatory" evidence="24">
    <location>
        <begin position="760"/>
        <end position="879"/>
    </location>
</feature>
<evidence type="ECO:0000256" key="4">
    <source>
        <dbReference type="ARBA" id="ARBA00012438"/>
    </source>
</evidence>
<keyword evidence="30" id="KW-1185">Reference proteome</keyword>
<dbReference type="InterPro" id="IPR036641">
    <property type="entry name" value="HPT_dom_sf"/>
</dbReference>
<dbReference type="InterPro" id="IPR036890">
    <property type="entry name" value="HATPase_C_sf"/>
</dbReference>
<reference evidence="29 30" key="1">
    <citation type="journal article" date="2009" name="Stand. Genomic Sci.">
        <title>Complete genome sequence of Desulfotomaculum acetoxidans type strain (5575).</title>
        <authorList>
            <person name="Spring S."/>
            <person name="Lapidus A."/>
            <person name="Schroder M."/>
            <person name="Gleim D."/>
            <person name="Sims D."/>
            <person name="Meincke L."/>
            <person name="Glavina Del Rio T."/>
            <person name="Tice H."/>
            <person name="Copeland A."/>
            <person name="Cheng J.F."/>
            <person name="Lucas S."/>
            <person name="Chen F."/>
            <person name="Nolan M."/>
            <person name="Bruce D."/>
            <person name="Goodwin L."/>
            <person name="Pitluck S."/>
            <person name="Ivanova N."/>
            <person name="Mavromatis K."/>
            <person name="Mikhailova N."/>
            <person name="Pati A."/>
            <person name="Chen A."/>
            <person name="Palaniappan K."/>
            <person name="Land M."/>
            <person name="Hauser L."/>
            <person name="Chang Y.J."/>
            <person name="Jeffries C.D."/>
            <person name="Chain P."/>
            <person name="Saunders E."/>
            <person name="Brettin T."/>
            <person name="Detter J.C."/>
            <person name="Goker M."/>
            <person name="Bristow J."/>
            <person name="Eisen J.A."/>
            <person name="Markowitz V."/>
            <person name="Hugenholtz P."/>
            <person name="Kyrpides N.C."/>
            <person name="Klenk H.P."/>
            <person name="Han C."/>
        </authorList>
    </citation>
    <scope>NUCLEOTIDE SEQUENCE [LARGE SCALE GENOMIC DNA]</scope>
    <source>
        <strain evidence="30">ATCC 49208 / DSM 771 / VKM B-1644</strain>
    </source>
</reference>
<dbReference type="InterPro" id="IPR033479">
    <property type="entry name" value="dCache_1"/>
</dbReference>
<feature type="domain" description="Response regulatory" evidence="24">
    <location>
        <begin position="905"/>
        <end position="1021"/>
    </location>
</feature>
<dbReference type="Pfam" id="PF02743">
    <property type="entry name" value="dCache_1"/>
    <property type="match status" value="1"/>
</dbReference>
<keyword evidence="12" id="KW-0067">ATP-binding</keyword>
<protein>
    <recommendedName>
        <fullName evidence="18">Circadian input-output histidine kinase CikA</fullName>
        <ecNumber evidence="4">2.7.13.3</ecNumber>
    </recommendedName>
    <alternativeName>
        <fullName evidence="5">Stage 0 sporulation protein A homolog</fullName>
    </alternativeName>
</protein>
<dbReference type="SMART" id="SM00387">
    <property type="entry name" value="HATPase_c"/>
    <property type="match status" value="1"/>
</dbReference>
<dbReference type="HOGENOM" id="CLU_264263_0_0_9"/>
<evidence type="ECO:0000256" key="12">
    <source>
        <dbReference type="ARBA" id="ARBA00022840"/>
    </source>
</evidence>
<dbReference type="Pfam" id="PF00512">
    <property type="entry name" value="HisKA"/>
    <property type="match status" value="1"/>
</dbReference>
<feature type="domain" description="HPt" evidence="28">
    <location>
        <begin position="1073"/>
        <end position="1170"/>
    </location>
</feature>
<dbReference type="OrthoDB" id="9809348at2"/>
<dbReference type="GO" id="GO:0000155">
    <property type="term" value="F:phosphorelay sensor kinase activity"/>
    <property type="evidence" value="ECO:0007669"/>
    <property type="project" value="InterPro"/>
</dbReference>
<dbReference type="InterPro" id="IPR001610">
    <property type="entry name" value="PAC"/>
</dbReference>
<feature type="domain" description="PAS" evidence="25">
    <location>
        <begin position="368"/>
        <end position="439"/>
    </location>
</feature>
<feature type="modified residue" description="4-aspartylphosphate" evidence="20">
    <location>
        <position position="954"/>
    </location>
</feature>
<dbReference type="InterPro" id="IPR001789">
    <property type="entry name" value="Sig_transdc_resp-reg_receiver"/>
</dbReference>
<evidence type="ECO:0000256" key="15">
    <source>
        <dbReference type="ARBA" id="ARBA00023136"/>
    </source>
</evidence>
<keyword evidence="15 22" id="KW-0472">Membrane</keyword>
<dbReference type="CDD" id="cd00130">
    <property type="entry name" value="PAS"/>
    <property type="match status" value="1"/>
</dbReference>